<evidence type="ECO:0000313" key="1">
    <source>
        <dbReference type="EMBL" id="KAK9512327.1"/>
    </source>
</evidence>
<dbReference type="InterPro" id="IPR003433">
    <property type="entry name" value="Capsid_VP4_densovirus"/>
</dbReference>
<comment type="caution">
    <text evidence="1">The sequence shown here is derived from an EMBL/GenBank/DDBJ whole genome shotgun (WGS) entry which is preliminary data.</text>
</comment>
<dbReference type="InterPro" id="IPR016184">
    <property type="entry name" value="Capsid/spike_ssDNA_virus"/>
</dbReference>
<dbReference type="GO" id="GO:0005198">
    <property type="term" value="F:structural molecule activity"/>
    <property type="evidence" value="ECO:0007669"/>
    <property type="project" value="InterPro"/>
</dbReference>
<organism evidence="1 2">
    <name type="scientific">Rhynocoris fuscipes</name>
    <dbReference type="NCBI Taxonomy" id="488301"/>
    <lineage>
        <taxon>Eukaryota</taxon>
        <taxon>Metazoa</taxon>
        <taxon>Ecdysozoa</taxon>
        <taxon>Arthropoda</taxon>
        <taxon>Hexapoda</taxon>
        <taxon>Insecta</taxon>
        <taxon>Pterygota</taxon>
        <taxon>Neoptera</taxon>
        <taxon>Paraneoptera</taxon>
        <taxon>Hemiptera</taxon>
        <taxon>Heteroptera</taxon>
        <taxon>Panheteroptera</taxon>
        <taxon>Cimicomorpha</taxon>
        <taxon>Reduviidae</taxon>
        <taxon>Harpactorinae</taxon>
        <taxon>Harpactorini</taxon>
        <taxon>Rhynocoris</taxon>
    </lineage>
</organism>
<accession>A0AAW1DQ00</accession>
<evidence type="ECO:0008006" key="3">
    <source>
        <dbReference type="Google" id="ProtNLM"/>
    </source>
</evidence>
<gene>
    <name evidence="1" type="ORF">O3M35_000775</name>
</gene>
<dbReference type="Proteomes" id="UP001461498">
    <property type="component" value="Unassembled WGS sequence"/>
</dbReference>
<keyword evidence="2" id="KW-1185">Reference proteome</keyword>
<proteinExistence type="predicted"/>
<dbReference type="AlphaFoldDB" id="A0AAW1DQ00"/>
<reference evidence="1 2" key="1">
    <citation type="submission" date="2022-12" db="EMBL/GenBank/DDBJ databases">
        <title>Chromosome-level genome assembly of true bugs.</title>
        <authorList>
            <person name="Ma L."/>
            <person name="Li H."/>
        </authorList>
    </citation>
    <scope>NUCLEOTIDE SEQUENCE [LARGE SCALE GENOMIC DNA]</scope>
    <source>
        <strain evidence="1">Lab_2022b</strain>
    </source>
</reference>
<dbReference type="EMBL" id="JAPXFL010000001">
    <property type="protein sequence ID" value="KAK9512327.1"/>
    <property type="molecule type" value="Genomic_DNA"/>
</dbReference>
<dbReference type="Pfam" id="PF02336">
    <property type="entry name" value="Denso_VP4"/>
    <property type="match status" value="1"/>
</dbReference>
<dbReference type="SUPFAM" id="SSF88645">
    <property type="entry name" value="ssDNA viruses"/>
    <property type="match status" value="1"/>
</dbReference>
<sequence length="431" mass="48063">MGPLSIGRLLNGMVHKGVNGLGGGGPVQGSSSASGSNVQILHTPSINSNKIIIKHSHLFQTWGYKYDLYKDTTDAQLQSHLLHMPLACVPVDYLPFYLSPSEFNNLPTGSYIEEVFVKCTPIGERISFDTGTTLTGSANNQQILLGITGIGLNHKFLIRHRKIKANTQKPMDPHYESLSESDIHAIADRLWGHSSAKGAFLTDYPTSLWTIRSLPFYAGFFIPAPSTTQNKEFNMDTGYFDITAHTNVFNFSDHKGLPCINYRYRPKYSPVKVKRNIVGTDNIIKSDHEFLDNALSIYDIRLKVDAGKLTDTHDKDTPLSWQSQNAYFVPIEQANYKTTIHNHFHLKTQPQLHIGVLPVQSNAPGDTAAQFVNACGIYQIETEIHIGTNIKSLFKRADVVPTIDAVYDRAYDLTGIYNVEHFGGLYSCKEI</sequence>
<protein>
    <recommendedName>
        <fullName evidence="3">Capsid protein</fullName>
    </recommendedName>
</protein>
<evidence type="ECO:0000313" key="2">
    <source>
        <dbReference type="Proteomes" id="UP001461498"/>
    </source>
</evidence>
<name>A0AAW1DQ00_9HEMI</name>